<gene>
    <name evidence="5" type="primary">cbiD</name>
    <name evidence="6" type="ORF">SYNTR_1660</name>
</gene>
<dbReference type="EMBL" id="CP046457">
    <property type="protein sequence ID" value="QGU00254.1"/>
    <property type="molecule type" value="Genomic_DNA"/>
</dbReference>
<keyword evidence="1 5" id="KW-0169">Cobalamin biosynthesis</keyword>
<dbReference type="HAMAP" id="MF_00787">
    <property type="entry name" value="CbiD"/>
    <property type="match status" value="1"/>
</dbReference>
<sequence>MRLGYTTGSCASAAAKAAVNYLLNNEEKNKIEIDLPNGGKLEIPVQSFKLENNWACAEVIKDAGDDPDVTNGISILADVLLLPHEEILVEGGEGIGVVTKPGLSVEVGQPAITPVPLKMIKDNVGELLPPGKGAKIIISAPIGEEIAKKTLNKRLGIMGGISILGRSGIVRPMSNEAYIESLLPQITQAKAMGYKTIILTPGGKGNNKAIEMGAPQEAIVQTGNYIGKMIDHCVDLEIEAVILMGHVGKLIKVAAGIFQTDSRLADGRRETLAAHLAMQGAPVSLIKEIMRLNTIEASLEILGKHGMLDVFRTIADTASERIRERTGDQLKVGTILYNINSDLIAFNEEALNIGSDLFE</sequence>
<protein>
    <recommendedName>
        <fullName evidence="5">Cobalt-precorrin-5B C(1)-methyltransferase</fullName>
        <ecNumber evidence="5">2.1.1.195</ecNumber>
    </recommendedName>
    <alternativeName>
        <fullName evidence="5">Cobalt-precorrin-6A synthase</fullName>
    </alternativeName>
</protein>
<keyword evidence="2 5" id="KW-0489">Methyltransferase</keyword>
<name>A0A6I6DJP2_9FIRM</name>
<accession>A0A6I6DJP2</accession>
<evidence type="ECO:0000256" key="4">
    <source>
        <dbReference type="ARBA" id="ARBA00022691"/>
    </source>
</evidence>
<keyword evidence="4 5" id="KW-0949">S-adenosyl-L-methionine</keyword>
<comment type="pathway">
    <text evidence="5">Cofactor biosynthesis; adenosylcobalamin biosynthesis; cob(II)yrinate a,c-diamide from sirohydrochlorin (anaerobic route): step 6/10.</text>
</comment>
<dbReference type="GO" id="GO:0032259">
    <property type="term" value="P:methylation"/>
    <property type="evidence" value="ECO:0007669"/>
    <property type="project" value="UniProtKB-KW"/>
</dbReference>
<keyword evidence="3 5" id="KW-0808">Transferase</keyword>
<dbReference type="RefSeq" id="WP_156204061.1">
    <property type="nucleotide sequence ID" value="NZ_CP046457.1"/>
</dbReference>
<dbReference type="Gene3D" id="3.30.2110.10">
    <property type="entry name" value="CbiD-like"/>
    <property type="match status" value="1"/>
</dbReference>
<dbReference type="SUPFAM" id="SSF111342">
    <property type="entry name" value="CbiD-like"/>
    <property type="match status" value="1"/>
</dbReference>
<evidence type="ECO:0000256" key="2">
    <source>
        <dbReference type="ARBA" id="ARBA00022603"/>
    </source>
</evidence>
<evidence type="ECO:0000256" key="5">
    <source>
        <dbReference type="HAMAP-Rule" id="MF_00787"/>
    </source>
</evidence>
<dbReference type="OrthoDB" id="6439987at2"/>
<dbReference type="GO" id="GO:0008168">
    <property type="term" value="F:methyltransferase activity"/>
    <property type="evidence" value="ECO:0007669"/>
    <property type="project" value="UniProtKB-UniRule"/>
</dbReference>
<comment type="similarity">
    <text evidence="5">Belongs to the CbiD family.</text>
</comment>
<dbReference type="PIRSF" id="PIRSF026782">
    <property type="entry name" value="CbiD"/>
    <property type="match status" value="1"/>
</dbReference>
<organism evidence="6 7">
    <name type="scientific">Candidatus Syntrophocurvum alkaliphilum</name>
    <dbReference type="NCBI Taxonomy" id="2293317"/>
    <lineage>
        <taxon>Bacteria</taxon>
        <taxon>Bacillati</taxon>
        <taxon>Bacillota</taxon>
        <taxon>Clostridia</taxon>
        <taxon>Eubacteriales</taxon>
        <taxon>Syntrophomonadaceae</taxon>
        <taxon>Candidatus Syntrophocurvum</taxon>
    </lineage>
</organism>
<evidence type="ECO:0000313" key="7">
    <source>
        <dbReference type="Proteomes" id="UP000426444"/>
    </source>
</evidence>
<dbReference type="GO" id="GO:0019251">
    <property type="term" value="P:anaerobic cobalamin biosynthetic process"/>
    <property type="evidence" value="ECO:0007669"/>
    <property type="project" value="UniProtKB-UniRule"/>
</dbReference>
<evidence type="ECO:0000313" key="6">
    <source>
        <dbReference type="EMBL" id="QGU00254.1"/>
    </source>
</evidence>
<evidence type="ECO:0000256" key="1">
    <source>
        <dbReference type="ARBA" id="ARBA00022573"/>
    </source>
</evidence>
<comment type="catalytic activity">
    <reaction evidence="5">
        <text>Co-precorrin-5B + S-adenosyl-L-methionine = Co-precorrin-6A + S-adenosyl-L-homocysteine</text>
        <dbReference type="Rhea" id="RHEA:26285"/>
        <dbReference type="ChEBI" id="CHEBI:57856"/>
        <dbReference type="ChEBI" id="CHEBI:59789"/>
        <dbReference type="ChEBI" id="CHEBI:60063"/>
        <dbReference type="ChEBI" id="CHEBI:60064"/>
        <dbReference type="EC" id="2.1.1.195"/>
    </reaction>
</comment>
<dbReference type="EC" id="2.1.1.195" evidence="5"/>
<dbReference type="UniPathway" id="UPA00148">
    <property type="reaction ID" value="UER00227"/>
</dbReference>
<dbReference type="PANTHER" id="PTHR35863:SF1">
    <property type="entry name" value="COBALT-PRECORRIN-5B C(1)-METHYLTRANSFERASE"/>
    <property type="match status" value="1"/>
</dbReference>
<dbReference type="NCBIfam" id="TIGR00312">
    <property type="entry name" value="cbiD"/>
    <property type="match status" value="1"/>
</dbReference>
<dbReference type="AlphaFoldDB" id="A0A6I6DJP2"/>
<dbReference type="KEGG" id="salq:SYNTR_1660"/>
<keyword evidence="7" id="KW-1185">Reference proteome</keyword>
<reference evidence="7" key="1">
    <citation type="journal article" date="2019" name="Microbiology">
        <title>Complete Genome Sequence of an Uncultured Bacterium of the Candidate Phylum Bipolaricaulota.</title>
        <authorList>
            <person name="Kadnikov V.V."/>
            <person name="Mardanov A.V."/>
            <person name="Beletsky A.V."/>
            <person name="Frank Y.A."/>
            <person name="Karnachuk O.V."/>
            <person name="Ravin N.V."/>
        </authorList>
    </citation>
    <scope>NUCLEOTIDE SEQUENCE [LARGE SCALE GENOMIC DNA]</scope>
</reference>
<dbReference type="PANTHER" id="PTHR35863">
    <property type="entry name" value="COBALT-PRECORRIN-5B C(1)-METHYLTRANSFERASE"/>
    <property type="match status" value="1"/>
</dbReference>
<dbReference type="InterPro" id="IPR036074">
    <property type="entry name" value="CbiD_sf"/>
</dbReference>
<dbReference type="InterPro" id="IPR002748">
    <property type="entry name" value="CbiD"/>
</dbReference>
<dbReference type="Proteomes" id="UP000426444">
    <property type="component" value="Chromosome"/>
</dbReference>
<comment type="function">
    <text evidence="5">Catalyzes the methylation of C-1 in cobalt-precorrin-5B to form cobalt-precorrin-6A.</text>
</comment>
<dbReference type="Pfam" id="PF01888">
    <property type="entry name" value="CbiD"/>
    <property type="match status" value="1"/>
</dbReference>
<evidence type="ECO:0000256" key="3">
    <source>
        <dbReference type="ARBA" id="ARBA00022679"/>
    </source>
</evidence>
<proteinExistence type="inferred from homology"/>